<comment type="caution">
    <text evidence="1">The sequence shown here is derived from an EMBL/GenBank/DDBJ whole genome shotgun (WGS) entry which is preliminary data.</text>
</comment>
<evidence type="ECO:0000313" key="1">
    <source>
        <dbReference type="EMBL" id="KAG5600117.1"/>
    </source>
</evidence>
<dbReference type="EMBL" id="JACXVP010000006">
    <property type="protein sequence ID" value="KAG5600117.1"/>
    <property type="molecule type" value="Genomic_DNA"/>
</dbReference>
<dbReference type="OrthoDB" id="1305614at2759"/>
<name>A0A9J5YJB2_SOLCO</name>
<evidence type="ECO:0000313" key="2">
    <source>
        <dbReference type="Proteomes" id="UP000824120"/>
    </source>
</evidence>
<accession>A0A9J5YJB2</accession>
<organism evidence="1 2">
    <name type="scientific">Solanum commersonii</name>
    <name type="common">Commerson's wild potato</name>
    <name type="synonym">Commerson's nightshade</name>
    <dbReference type="NCBI Taxonomy" id="4109"/>
    <lineage>
        <taxon>Eukaryota</taxon>
        <taxon>Viridiplantae</taxon>
        <taxon>Streptophyta</taxon>
        <taxon>Embryophyta</taxon>
        <taxon>Tracheophyta</taxon>
        <taxon>Spermatophyta</taxon>
        <taxon>Magnoliopsida</taxon>
        <taxon>eudicotyledons</taxon>
        <taxon>Gunneridae</taxon>
        <taxon>Pentapetalae</taxon>
        <taxon>asterids</taxon>
        <taxon>lamiids</taxon>
        <taxon>Solanales</taxon>
        <taxon>Solanaceae</taxon>
        <taxon>Solanoideae</taxon>
        <taxon>Solaneae</taxon>
        <taxon>Solanum</taxon>
    </lineage>
</organism>
<protein>
    <submittedName>
        <fullName evidence="1">Uncharacterized protein</fullName>
    </submittedName>
</protein>
<keyword evidence="2" id="KW-1185">Reference proteome</keyword>
<dbReference type="Proteomes" id="UP000824120">
    <property type="component" value="Chromosome 6"/>
</dbReference>
<reference evidence="1 2" key="1">
    <citation type="submission" date="2020-09" db="EMBL/GenBank/DDBJ databases">
        <title>De no assembly of potato wild relative species, Solanum commersonii.</title>
        <authorList>
            <person name="Cho K."/>
        </authorList>
    </citation>
    <scope>NUCLEOTIDE SEQUENCE [LARGE SCALE GENOMIC DNA]</scope>
    <source>
        <strain evidence="1">LZ3.2</strain>
        <tissue evidence="1">Leaf</tissue>
    </source>
</reference>
<gene>
    <name evidence="1" type="ORF">H5410_031487</name>
</gene>
<sequence length="190" mass="22494">MERVLAKNAYMSKNACSEMRMLRWMCGHTRSDKIRKRGYPGKGAEWPLWWTRGAGGRDRPKKYWGEVIRRGLSSLHLTEDMTLDRKEWRSCIKVVGYDEAYLRAALTVEFEENAKQEEVVWRQRSKASWLKEGDKNTKLFHRTANYHRRFNNIDRLVSKETTLDEPSEIKGDYQVFPESLQRNKGMETTL</sequence>
<proteinExistence type="predicted"/>
<dbReference type="AlphaFoldDB" id="A0A9J5YJB2"/>